<dbReference type="AlphaFoldDB" id="A0A1B6M6L7"/>
<organism evidence="7">
    <name type="scientific">Graphocephala atropunctata</name>
    <dbReference type="NCBI Taxonomy" id="36148"/>
    <lineage>
        <taxon>Eukaryota</taxon>
        <taxon>Metazoa</taxon>
        <taxon>Ecdysozoa</taxon>
        <taxon>Arthropoda</taxon>
        <taxon>Hexapoda</taxon>
        <taxon>Insecta</taxon>
        <taxon>Pterygota</taxon>
        <taxon>Neoptera</taxon>
        <taxon>Paraneoptera</taxon>
        <taxon>Hemiptera</taxon>
        <taxon>Auchenorrhyncha</taxon>
        <taxon>Membracoidea</taxon>
        <taxon>Cicadellidae</taxon>
        <taxon>Cicadellinae</taxon>
        <taxon>Cicadellini</taxon>
        <taxon>Graphocephala</taxon>
    </lineage>
</organism>
<dbReference type="GO" id="GO:0003677">
    <property type="term" value="F:DNA binding"/>
    <property type="evidence" value="ECO:0007669"/>
    <property type="project" value="UniProtKB-UniRule"/>
</dbReference>
<dbReference type="Pfam" id="PF00505">
    <property type="entry name" value="HMG_box"/>
    <property type="match status" value="1"/>
</dbReference>
<evidence type="ECO:0000256" key="4">
    <source>
        <dbReference type="PROSITE-ProRule" id="PRU00267"/>
    </source>
</evidence>
<dbReference type="InterPro" id="IPR036910">
    <property type="entry name" value="HMG_box_dom_sf"/>
</dbReference>
<feature type="region of interest" description="Disordered" evidence="5">
    <location>
        <begin position="1"/>
        <end position="39"/>
    </location>
</feature>
<feature type="domain" description="HMG box" evidence="6">
    <location>
        <begin position="161"/>
        <end position="229"/>
    </location>
</feature>
<feature type="compositionally biased region" description="Basic residues" evidence="5">
    <location>
        <begin position="429"/>
        <end position="441"/>
    </location>
</feature>
<dbReference type="PANTHER" id="PTHR46318">
    <property type="entry name" value="UPSTREAM BINDING TRANSCRIPTION FACTOR"/>
    <property type="match status" value="1"/>
</dbReference>
<keyword evidence="2 4" id="KW-0238">DNA-binding</keyword>
<dbReference type="PANTHER" id="PTHR46318:SF3">
    <property type="entry name" value="UPSTREAM BINDING TRANSCRIPTION FACTOR"/>
    <property type="match status" value="1"/>
</dbReference>
<feature type="DNA-binding region" description="HMG box" evidence="4">
    <location>
        <begin position="246"/>
        <end position="313"/>
    </location>
</feature>
<feature type="non-terminal residue" evidence="7">
    <location>
        <position position="462"/>
    </location>
</feature>
<accession>A0A1B6M6L7</accession>
<feature type="region of interest" description="Disordered" evidence="5">
    <location>
        <begin position="423"/>
        <end position="462"/>
    </location>
</feature>
<comment type="subcellular location">
    <subcellularLocation>
        <location evidence="1">Nucleus</location>
    </subcellularLocation>
</comment>
<reference evidence="7" key="1">
    <citation type="submission" date="2015-11" db="EMBL/GenBank/DDBJ databases">
        <title>De novo transcriptome assembly of four potential Pierce s Disease insect vectors from Arizona vineyards.</title>
        <authorList>
            <person name="Tassone E.E."/>
        </authorList>
    </citation>
    <scope>NUCLEOTIDE SEQUENCE</scope>
</reference>
<evidence type="ECO:0000256" key="2">
    <source>
        <dbReference type="ARBA" id="ARBA00023125"/>
    </source>
</evidence>
<protein>
    <recommendedName>
        <fullName evidence="6">HMG box domain-containing protein</fullName>
    </recommendedName>
</protein>
<sequence>MNNLVKTSKKNKHLDIQENHSIHSQPKRKKKENIKVEEPLEEDDVEVLQSYHEEEVGQQTAKEESEEWAKEDYNELIKRMEEQIPKNDTKSFTKRAELLDWNLVTFGNHSVEECQEKWKIMRTKVRHYRLLSEILQDAKVWAEKPWTAPLSKKKTRHPEQPPRPLSSFMLFYMDKKDKIIKKNPHLKLTDISRIIGEKYKAMSAAKKSQYSLKALEMQKEYKYNIAKFYEKYPEYNPSTKKQIVKSNKPLPPFKLYLKEKLKKHENDEDFNQHEYTEKYKELWKTLSFKKKACWIRLAKEEEEKYLEHLNDDLMDDFESKVNSAYRSVISKEENAILDRLAGKPEKPPNSAYSLFSKLMLQDKDMNQVEGEPKNRMREVASKWKEVPDEQKKEYAERVQHMHENYKLEFANYLDTLSDEKRAEEMAKLQPKKRTVKTRQKSVNKDSPNTKSQSHPFLKKEPE</sequence>
<evidence type="ECO:0000259" key="6">
    <source>
        <dbReference type="PROSITE" id="PS50118"/>
    </source>
</evidence>
<keyword evidence="3 4" id="KW-0539">Nucleus</keyword>
<dbReference type="SUPFAM" id="SSF47095">
    <property type="entry name" value="HMG-box"/>
    <property type="match status" value="3"/>
</dbReference>
<dbReference type="Gene3D" id="1.10.30.10">
    <property type="entry name" value="High mobility group box domain"/>
    <property type="match status" value="3"/>
</dbReference>
<dbReference type="SMART" id="SM00398">
    <property type="entry name" value="HMG"/>
    <property type="match status" value="3"/>
</dbReference>
<dbReference type="CDD" id="cd00084">
    <property type="entry name" value="HMG-box_SF"/>
    <property type="match status" value="1"/>
</dbReference>
<proteinExistence type="predicted"/>
<evidence type="ECO:0000256" key="1">
    <source>
        <dbReference type="ARBA" id="ARBA00004123"/>
    </source>
</evidence>
<feature type="DNA-binding region" description="HMG box" evidence="4">
    <location>
        <begin position="161"/>
        <end position="229"/>
    </location>
</feature>
<evidence type="ECO:0000256" key="3">
    <source>
        <dbReference type="ARBA" id="ARBA00023242"/>
    </source>
</evidence>
<dbReference type="PROSITE" id="PS50118">
    <property type="entry name" value="HMG_BOX_2"/>
    <property type="match status" value="3"/>
</dbReference>
<feature type="domain" description="HMG box" evidence="6">
    <location>
        <begin position="246"/>
        <end position="313"/>
    </location>
</feature>
<feature type="compositionally biased region" description="Polar residues" evidence="5">
    <location>
        <begin position="444"/>
        <end position="454"/>
    </location>
</feature>
<feature type="domain" description="HMG box" evidence="6">
    <location>
        <begin position="345"/>
        <end position="413"/>
    </location>
</feature>
<dbReference type="GO" id="GO:0005634">
    <property type="term" value="C:nucleus"/>
    <property type="evidence" value="ECO:0007669"/>
    <property type="project" value="UniProtKB-SubCell"/>
</dbReference>
<dbReference type="InterPro" id="IPR009071">
    <property type="entry name" value="HMG_box_dom"/>
</dbReference>
<dbReference type="EMBL" id="GEBQ01008390">
    <property type="protein sequence ID" value="JAT31587.1"/>
    <property type="molecule type" value="Transcribed_RNA"/>
</dbReference>
<evidence type="ECO:0000256" key="5">
    <source>
        <dbReference type="SAM" id="MobiDB-lite"/>
    </source>
</evidence>
<evidence type="ECO:0000313" key="7">
    <source>
        <dbReference type="EMBL" id="JAT31587.1"/>
    </source>
</evidence>
<name>A0A1B6M6L7_9HEMI</name>
<gene>
    <name evidence="7" type="ORF">g.232</name>
</gene>
<feature type="DNA-binding region" description="HMG box" evidence="4">
    <location>
        <begin position="345"/>
        <end position="413"/>
    </location>
</feature>
<dbReference type="InterPro" id="IPR051762">
    <property type="entry name" value="UBF1"/>
</dbReference>